<evidence type="ECO:0000256" key="1">
    <source>
        <dbReference type="SAM" id="MobiDB-lite"/>
    </source>
</evidence>
<protein>
    <submittedName>
        <fullName evidence="2">Uncharacterized protein</fullName>
    </submittedName>
</protein>
<proteinExistence type="predicted"/>
<comment type="caution">
    <text evidence="2">The sequence shown here is derived from an EMBL/GenBank/DDBJ whole genome shotgun (WGS) entry which is preliminary data.</text>
</comment>
<dbReference type="AlphaFoldDB" id="A0AAN6S8E6"/>
<name>A0AAN6S8E6_9PEZI</name>
<accession>A0AAN6S8E6</accession>
<organism evidence="2 3">
    <name type="scientific">Diplogelasinospora grovesii</name>
    <dbReference type="NCBI Taxonomy" id="303347"/>
    <lineage>
        <taxon>Eukaryota</taxon>
        <taxon>Fungi</taxon>
        <taxon>Dikarya</taxon>
        <taxon>Ascomycota</taxon>
        <taxon>Pezizomycotina</taxon>
        <taxon>Sordariomycetes</taxon>
        <taxon>Sordariomycetidae</taxon>
        <taxon>Sordariales</taxon>
        <taxon>Diplogelasinosporaceae</taxon>
        <taxon>Diplogelasinospora</taxon>
    </lineage>
</organism>
<feature type="compositionally biased region" description="Basic and acidic residues" evidence="1">
    <location>
        <begin position="101"/>
        <end position="119"/>
    </location>
</feature>
<feature type="region of interest" description="Disordered" evidence="1">
    <location>
        <begin position="97"/>
        <end position="119"/>
    </location>
</feature>
<gene>
    <name evidence="2" type="ORF">QBC46DRAFT_376374</name>
</gene>
<dbReference type="Proteomes" id="UP001303473">
    <property type="component" value="Unassembled WGS sequence"/>
</dbReference>
<reference evidence="3" key="1">
    <citation type="journal article" date="2023" name="Mol. Phylogenet. Evol.">
        <title>Genome-scale phylogeny and comparative genomics of the fungal order Sordariales.</title>
        <authorList>
            <person name="Hensen N."/>
            <person name="Bonometti L."/>
            <person name="Westerberg I."/>
            <person name="Brannstrom I.O."/>
            <person name="Guillou S."/>
            <person name="Cros-Aarteil S."/>
            <person name="Calhoun S."/>
            <person name="Haridas S."/>
            <person name="Kuo A."/>
            <person name="Mondo S."/>
            <person name="Pangilinan J."/>
            <person name="Riley R."/>
            <person name="LaButti K."/>
            <person name="Andreopoulos B."/>
            <person name="Lipzen A."/>
            <person name="Chen C."/>
            <person name="Yan M."/>
            <person name="Daum C."/>
            <person name="Ng V."/>
            <person name="Clum A."/>
            <person name="Steindorff A."/>
            <person name="Ohm R.A."/>
            <person name="Martin F."/>
            <person name="Silar P."/>
            <person name="Natvig D.O."/>
            <person name="Lalanne C."/>
            <person name="Gautier V."/>
            <person name="Ament-Velasquez S.L."/>
            <person name="Kruys A."/>
            <person name="Hutchinson M.I."/>
            <person name="Powell A.J."/>
            <person name="Barry K."/>
            <person name="Miller A.N."/>
            <person name="Grigoriev I.V."/>
            <person name="Debuchy R."/>
            <person name="Gladieux P."/>
            <person name="Hiltunen Thoren M."/>
            <person name="Johannesson H."/>
        </authorList>
    </citation>
    <scope>NUCLEOTIDE SEQUENCE [LARGE SCALE GENOMIC DNA]</scope>
    <source>
        <strain evidence="3">CBS 340.73</strain>
    </source>
</reference>
<evidence type="ECO:0000313" key="2">
    <source>
        <dbReference type="EMBL" id="KAK3943833.1"/>
    </source>
</evidence>
<keyword evidence="3" id="KW-1185">Reference proteome</keyword>
<evidence type="ECO:0000313" key="3">
    <source>
        <dbReference type="Proteomes" id="UP001303473"/>
    </source>
</evidence>
<sequence length="119" mass="13365">MASNTDDNPHLIPGYTQAIHQLLRENASSIRADDLRLKGPPAHSRPWPALVQQKGFSPAHCHPVFFTDRLQKPVLALPGPTTWNNNNHHRHPVAHGYVYHNDTDHGRQPGQVDGDKPRL</sequence>
<dbReference type="EMBL" id="MU853763">
    <property type="protein sequence ID" value="KAK3943833.1"/>
    <property type="molecule type" value="Genomic_DNA"/>
</dbReference>